<comment type="caution">
    <text evidence="2">The sequence shown here is derived from an EMBL/GenBank/DDBJ whole genome shotgun (WGS) entry which is preliminary data.</text>
</comment>
<proteinExistence type="predicted"/>
<dbReference type="Pfam" id="PF03161">
    <property type="entry name" value="LAGLIDADG_2"/>
    <property type="match status" value="1"/>
</dbReference>
<evidence type="ECO:0000259" key="1">
    <source>
        <dbReference type="Pfam" id="PF03161"/>
    </source>
</evidence>
<name>A0A433DMT7_9FUNG</name>
<gene>
    <name evidence="2" type="ORF">BC936DRAFT_140590</name>
</gene>
<dbReference type="EMBL" id="RBNI01000174">
    <property type="protein sequence ID" value="RUP52135.1"/>
    <property type="molecule type" value="Genomic_DNA"/>
</dbReference>
<dbReference type="InterPro" id="IPR027434">
    <property type="entry name" value="Homing_endonucl"/>
</dbReference>
<evidence type="ECO:0000313" key="2">
    <source>
        <dbReference type="EMBL" id="RUP52135.1"/>
    </source>
</evidence>
<reference evidence="2 3" key="1">
    <citation type="journal article" date="2018" name="New Phytol.">
        <title>Phylogenomics of Endogonaceae and evolution of mycorrhizas within Mucoromycota.</title>
        <authorList>
            <person name="Chang Y."/>
            <person name="Desiro A."/>
            <person name="Na H."/>
            <person name="Sandor L."/>
            <person name="Lipzen A."/>
            <person name="Clum A."/>
            <person name="Barry K."/>
            <person name="Grigoriev I.V."/>
            <person name="Martin F.M."/>
            <person name="Stajich J.E."/>
            <person name="Smith M.E."/>
            <person name="Bonito G."/>
            <person name="Spatafora J.W."/>
        </authorList>
    </citation>
    <scope>NUCLEOTIDE SEQUENCE [LARGE SCALE GENOMIC DNA]</scope>
    <source>
        <strain evidence="2 3">GMNB39</strain>
    </source>
</reference>
<dbReference type="Gene3D" id="3.10.28.10">
    <property type="entry name" value="Homing endonucleases"/>
    <property type="match status" value="1"/>
</dbReference>
<protein>
    <recommendedName>
        <fullName evidence="1">Homing endonuclease LAGLIDADG domain-containing protein</fullName>
    </recommendedName>
</protein>
<dbReference type="SUPFAM" id="SSF55608">
    <property type="entry name" value="Homing endonucleases"/>
    <property type="match status" value="1"/>
</dbReference>
<dbReference type="Proteomes" id="UP000268093">
    <property type="component" value="Unassembled WGS sequence"/>
</dbReference>
<dbReference type="InterPro" id="IPR004860">
    <property type="entry name" value="LAGLIDADG_dom"/>
</dbReference>
<dbReference type="AlphaFoldDB" id="A0A433DMT7"/>
<dbReference type="GO" id="GO:0004519">
    <property type="term" value="F:endonuclease activity"/>
    <property type="evidence" value="ECO:0007669"/>
    <property type="project" value="InterPro"/>
</dbReference>
<evidence type="ECO:0000313" key="3">
    <source>
        <dbReference type="Proteomes" id="UP000268093"/>
    </source>
</evidence>
<keyword evidence="3" id="KW-1185">Reference proteome</keyword>
<accession>A0A433DMT7</accession>
<organism evidence="2 3">
    <name type="scientific">Jimgerdemannia flammicorona</name>
    <dbReference type="NCBI Taxonomy" id="994334"/>
    <lineage>
        <taxon>Eukaryota</taxon>
        <taxon>Fungi</taxon>
        <taxon>Fungi incertae sedis</taxon>
        <taxon>Mucoromycota</taxon>
        <taxon>Mucoromycotina</taxon>
        <taxon>Endogonomycetes</taxon>
        <taxon>Endogonales</taxon>
        <taxon>Endogonaceae</taxon>
        <taxon>Jimgerdemannia</taxon>
    </lineage>
</organism>
<sequence>MDDGYKDGNSFRIATESFTESEVLLLINVLKTKFDLDCSINTLVFRETVRPAKLLITMW</sequence>
<feature type="domain" description="Homing endonuclease LAGLIDADG" evidence="1">
    <location>
        <begin position="1"/>
        <end position="41"/>
    </location>
</feature>